<name>A0A975FZ09_9CAUL</name>
<dbReference type="Proteomes" id="UP000676409">
    <property type="component" value="Chromosome"/>
</dbReference>
<dbReference type="RefSeq" id="WP_211938091.1">
    <property type="nucleotide sequence ID" value="NZ_CP073078.1"/>
</dbReference>
<accession>A0A975FZ09</accession>
<sequence length="118" mass="12878">MSLHFLNLSVSPEPAPAGLVGFAEPDWKGDADFDGLSEAIDLDGWLADLAGQIDAGARQGWLTAYQARRAGFDLQSIRCQVRFERLKPSPEGLRAVLSRIDRLSRIVAAMRPATVVRS</sequence>
<gene>
    <name evidence="1" type="ORF">KCG34_23915</name>
</gene>
<protein>
    <submittedName>
        <fullName evidence="1">Uncharacterized protein</fullName>
    </submittedName>
</protein>
<organism evidence="1 2">
    <name type="scientific">Phenylobacterium montanum</name>
    <dbReference type="NCBI Taxonomy" id="2823693"/>
    <lineage>
        <taxon>Bacteria</taxon>
        <taxon>Pseudomonadati</taxon>
        <taxon>Pseudomonadota</taxon>
        <taxon>Alphaproteobacteria</taxon>
        <taxon>Caulobacterales</taxon>
        <taxon>Caulobacteraceae</taxon>
        <taxon>Phenylobacterium</taxon>
    </lineage>
</organism>
<proteinExistence type="predicted"/>
<keyword evidence="2" id="KW-1185">Reference proteome</keyword>
<evidence type="ECO:0000313" key="1">
    <source>
        <dbReference type="EMBL" id="QUD88040.1"/>
    </source>
</evidence>
<evidence type="ECO:0000313" key="2">
    <source>
        <dbReference type="Proteomes" id="UP000676409"/>
    </source>
</evidence>
<dbReference type="AlphaFoldDB" id="A0A975FZ09"/>
<reference evidence="1" key="1">
    <citation type="submission" date="2021-04" db="EMBL/GenBank/DDBJ databases">
        <title>The complete genome sequence of Caulobacter sp. S6.</title>
        <authorList>
            <person name="Tang Y."/>
            <person name="Ouyang W."/>
            <person name="Liu Q."/>
            <person name="Huang B."/>
            <person name="Guo Z."/>
            <person name="Lei P."/>
        </authorList>
    </citation>
    <scope>NUCLEOTIDE SEQUENCE</scope>
    <source>
        <strain evidence="1">S6</strain>
    </source>
</reference>
<dbReference type="KEGG" id="caul:KCG34_23915"/>
<dbReference type="EMBL" id="CP073078">
    <property type="protein sequence ID" value="QUD88040.1"/>
    <property type="molecule type" value="Genomic_DNA"/>
</dbReference>